<dbReference type="Gene3D" id="3.50.50.60">
    <property type="entry name" value="FAD/NAD(P)-binding domain"/>
    <property type="match status" value="1"/>
</dbReference>
<dbReference type="PANTHER" id="PTHR43498:SF1">
    <property type="entry name" value="COB--COM HETERODISULFIDE REDUCTASE IRON-SULFUR SUBUNIT A"/>
    <property type="match status" value="1"/>
</dbReference>
<organism evidence="6 7">
    <name type="scientific">Paenibacillus hemerocallicola</name>
    <dbReference type="NCBI Taxonomy" id="1172614"/>
    <lineage>
        <taxon>Bacteria</taxon>
        <taxon>Bacillati</taxon>
        <taxon>Bacillota</taxon>
        <taxon>Bacilli</taxon>
        <taxon>Bacillales</taxon>
        <taxon>Paenibacillaceae</taxon>
        <taxon>Paenibacillus</taxon>
    </lineage>
</organism>
<dbReference type="EMBL" id="VDCQ01000032">
    <property type="protein sequence ID" value="TNJ64227.1"/>
    <property type="molecule type" value="Genomic_DNA"/>
</dbReference>
<keyword evidence="3" id="KW-0560">Oxidoreductase</keyword>
<dbReference type="PANTHER" id="PTHR43498">
    <property type="entry name" value="FERREDOXIN:COB-COM HETERODISULFIDE REDUCTASE SUBUNIT A"/>
    <property type="match status" value="1"/>
</dbReference>
<keyword evidence="2" id="KW-0479">Metal-binding</keyword>
<dbReference type="InterPro" id="IPR036188">
    <property type="entry name" value="FAD/NAD-bd_sf"/>
</dbReference>
<protein>
    <submittedName>
        <fullName evidence="6">FAD-dependent oxidoreductase</fullName>
    </submittedName>
</protein>
<dbReference type="InterPro" id="IPR039650">
    <property type="entry name" value="HdrA-like"/>
</dbReference>
<sequence>MYRKADVVVIGGTPSGIACAVRCAGEGLNVILVNLTDHLGGVMGSGLGVTDTLYDGFRAPIYETFIQSVREYYKKSYGENSEQYAACYSKRKLHFEPHVAELVFTRMLEAESRISVLYRYYPVSVEQVRRKLTAVTIRSFDDGAPIRLEADAFVDASHEGDLAAAAGVEMRAGRESRGEYDEPHAGKIFTQTGGGKYPRDAVEGLLNLEPFAGTTQQIFSGSTGEGDNAFQAYNFRVCLTCNPVNRVYPSKPDSYDKTLYLGIVEKPEDNRGRTHVLRTHLMLGDGSWRLKSHIPNDKLTWNDPLLLGAQLEYPNAGWERRKEIIREHADFALGMLYFLQNDEAVGPDVRQEALRWGLPKDEFIDNGHFPYELLVREGRRMVGRYTFTEHDGILASGLNRAPVHSDSIGIAEWPISSHDCTADRRPGSSNDGVLMLSESTRPSQIPYRSLLPQNVDNLLVTICLSCSHIGWGTLRLEPVFMHLGESAAYAIALAAGQGIPPGKLDADKLVRKLAENQVMVSFFNEFDMATRHNWVPAVQYFGTKGFFADYDAKPEEILDRHTFSIWAGAFGSLLAGSPNPLETARKLHRERERSRDAEPVNRIEFHRMIEDELVIRGFQGLQAHPDQNASTPLRRGEACFMLYRLLLAIPN</sequence>
<dbReference type="AlphaFoldDB" id="A0A5C4T776"/>
<proteinExistence type="predicted"/>
<evidence type="ECO:0000256" key="3">
    <source>
        <dbReference type="ARBA" id="ARBA00023002"/>
    </source>
</evidence>
<keyword evidence="7" id="KW-1185">Reference proteome</keyword>
<evidence type="ECO:0000256" key="5">
    <source>
        <dbReference type="ARBA" id="ARBA00023014"/>
    </source>
</evidence>
<dbReference type="GO" id="GO:0046872">
    <property type="term" value="F:metal ion binding"/>
    <property type="evidence" value="ECO:0007669"/>
    <property type="project" value="UniProtKB-KW"/>
</dbReference>
<accession>A0A5C4T776</accession>
<keyword evidence="5" id="KW-0411">Iron-sulfur</keyword>
<dbReference type="PROSITE" id="PS51257">
    <property type="entry name" value="PROKAR_LIPOPROTEIN"/>
    <property type="match status" value="1"/>
</dbReference>
<reference evidence="6 7" key="1">
    <citation type="submission" date="2019-05" db="EMBL/GenBank/DDBJ databases">
        <title>We sequenced the genome of Paenibacillus hemerocallicola KCTC 33185 for further insight into its adaptation and study the phylogeny of Paenibacillus.</title>
        <authorList>
            <person name="Narsing Rao M.P."/>
        </authorList>
    </citation>
    <scope>NUCLEOTIDE SEQUENCE [LARGE SCALE GENOMIC DNA]</scope>
    <source>
        <strain evidence="6 7">KCTC 33185</strain>
    </source>
</reference>
<gene>
    <name evidence="6" type="ORF">FE784_21665</name>
</gene>
<keyword evidence="1" id="KW-0004">4Fe-4S</keyword>
<evidence type="ECO:0000256" key="2">
    <source>
        <dbReference type="ARBA" id="ARBA00022723"/>
    </source>
</evidence>
<dbReference type="SUPFAM" id="SSF51905">
    <property type="entry name" value="FAD/NAD(P)-binding domain"/>
    <property type="match status" value="1"/>
</dbReference>
<evidence type="ECO:0000313" key="6">
    <source>
        <dbReference type="EMBL" id="TNJ64227.1"/>
    </source>
</evidence>
<dbReference type="Pfam" id="PF12831">
    <property type="entry name" value="FAD_oxidored"/>
    <property type="match status" value="1"/>
</dbReference>
<comment type="caution">
    <text evidence="6">The sequence shown here is derived from an EMBL/GenBank/DDBJ whole genome shotgun (WGS) entry which is preliminary data.</text>
</comment>
<dbReference type="Proteomes" id="UP000307943">
    <property type="component" value="Unassembled WGS sequence"/>
</dbReference>
<evidence type="ECO:0000256" key="4">
    <source>
        <dbReference type="ARBA" id="ARBA00023004"/>
    </source>
</evidence>
<dbReference type="GO" id="GO:0051539">
    <property type="term" value="F:4 iron, 4 sulfur cluster binding"/>
    <property type="evidence" value="ECO:0007669"/>
    <property type="project" value="UniProtKB-KW"/>
</dbReference>
<evidence type="ECO:0000256" key="1">
    <source>
        <dbReference type="ARBA" id="ARBA00022485"/>
    </source>
</evidence>
<keyword evidence="4" id="KW-0408">Iron</keyword>
<dbReference type="GO" id="GO:0016491">
    <property type="term" value="F:oxidoreductase activity"/>
    <property type="evidence" value="ECO:0007669"/>
    <property type="project" value="UniProtKB-KW"/>
</dbReference>
<name>A0A5C4T776_9BACL</name>
<dbReference type="OrthoDB" id="2516512at2"/>
<evidence type="ECO:0000313" key="7">
    <source>
        <dbReference type="Proteomes" id="UP000307943"/>
    </source>
</evidence>